<keyword evidence="2" id="KW-0560">Oxidoreductase</keyword>
<dbReference type="Gene3D" id="3.40.50.720">
    <property type="entry name" value="NAD(P)-binding Rossmann-like Domain"/>
    <property type="match status" value="1"/>
</dbReference>
<dbReference type="EMBL" id="SWFS01000036">
    <property type="protein sequence ID" value="KAA8917402.1"/>
    <property type="molecule type" value="Genomic_DNA"/>
</dbReference>
<dbReference type="Proteomes" id="UP000761534">
    <property type="component" value="Unassembled WGS sequence"/>
</dbReference>
<evidence type="ECO:0000256" key="2">
    <source>
        <dbReference type="ARBA" id="ARBA00023002"/>
    </source>
</evidence>
<name>A0A642VDE1_9ASCO</name>
<evidence type="ECO:0000313" key="4">
    <source>
        <dbReference type="Proteomes" id="UP000761534"/>
    </source>
</evidence>
<keyword evidence="4" id="KW-1185">Reference proteome</keyword>
<dbReference type="VEuPathDB" id="FungiDB:TRICI_000425"/>
<evidence type="ECO:0000313" key="3">
    <source>
        <dbReference type="EMBL" id="KAA8917402.1"/>
    </source>
</evidence>
<dbReference type="InterPro" id="IPR036291">
    <property type="entry name" value="NAD(P)-bd_dom_sf"/>
</dbReference>
<dbReference type="Pfam" id="PF00106">
    <property type="entry name" value="adh_short"/>
    <property type="match status" value="1"/>
</dbReference>
<proteinExistence type="inferred from homology"/>
<evidence type="ECO:0000256" key="1">
    <source>
        <dbReference type="ARBA" id="ARBA00006484"/>
    </source>
</evidence>
<dbReference type="PANTHER" id="PTHR43008:SF1">
    <property type="entry name" value="NADP-DEPENDENT MANNITOL DEHYDROGENASE-RELATED"/>
    <property type="match status" value="1"/>
</dbReference>
<reference evidence="3" key="1">
    <citation type="journal article" date="2019" name="G3 (Bethesda)">
        <title>Genome Assemblies of Two Rare Opportunistic Yeast Pathogens: Diutina rugosa (syn. Candida rugosa) and Trichomonascus ciferrii (syn. Candida ciferrii).</title>
        <authorList>
            <person name="Mixao V."/>
            <person name="Saus E."/>
            <person name="Hansen A.P."/>
            <person name="Lass-Florl C."/>
            <person name="Gabaldon T."/>
        </authorList>
    </citation>
    <scope>NUCLEOTIDE SEQUENCE</scope>
    <source>
        <strain evidence="3">CBS 4856</strain>
    </source>
</reference>
<sequence length="67" mass="6976">MSMTVADCSQDREGFPRPFPSTPSNVMEQFKMAGKVAVVTGAADGIGYAVAEAMAEAGASVALWYNS</sequence>
<dbReference type="GO" id="GO:0050664">
    <property type="term" value="F:oxidoreductase activity, acting on NAD(P)H, oxygen as acceptor"/>
    <property type="evidence" value="ECO:0007669"/>
    <property type="project" value="TreeGrafter"/>
</dbReference>
<protein>
    <recommendedName>
        <fullName evidence="5">Ketoreductase (KR) domain-containing protein</fullName>
    </recommendedName>
</protein>
<accession>A0A642VDE1</accession>
<comment type="caution">
    <text evidence="3">The sequence shown here is derived from an EMBL/GenBank/DDBJ whole genome shotgun (WGS) entry which is preliminary data.</text>
</comment>
<comment type="similarity">
    <text evidence="1">Belongs to the short-chain dehydrogenases/reductases (SDR) family.</text>
</comment>
<dbReference type="InterPro" id="IPR002347">
    <property type="entry name" value="SDR_fam"/>
</dbReference>
<dbReference type="AlphaFoldDB" id="A0A642VDE1"/>
<dbReference type="OrthoDB" id="1888931at2759"/>
<dbReference type="PANTHER" id="PTHR43008">
    <property type="entry name" value="BENZIL REDUCTASE"/>
    <property type="match status" value="1"/>
</dbReference>
<dbReference type="SUPFAM" id="SSF51735">
    <property type="entry name" value="NAD(P)-binding Rossmann-fold domains"/>
    <property type="match status" value="1"/>
</dbReference>
<organism evidence="3 4">
    <name type="scientific">Trichomonascus ciferrii</name>
    <dbReference type="NCBI Taxonomy" id="44093"/>
    <lineage>
        <taxon>Eukaryota</taxon>
        <taxon>Fungi</taxon>
        <taxon>Dikarya</taxon>
        <taxon>Ascomycota</taxon>
        <taxon>Saccharomycotina</taxon>
        <taxon>Dipodascomycetes</taxon>
        <taxon>Dipodascales</taxon>
        <taxon>Trichomonascaceae</taxon>
        <taxon>Trichomonascus</taxon>
        <taxon>Trichomonascus ciferrii complex</taxon>
    </lineage>
</organism>
<gene>
    <name evidence="3" type="ORF">TRICI_000425</name>
</gene>
<dbReference type="GO" id="GO:0016616">
    <property type="term" value="F:oxidoreductase activity, acting on the CH-OH group of donors, NAD or NADP as acceptor"/>
    <property type="evidence" value="ECO:0007669"/>
    <property type="project" value="UniProtKB-ARBA"/>
</dbReference>
<evidence type="ECO:0008006" key="5">
    <source>
        <dbReference type="Google" id="ProtNLM"/>
    </source>
</evidence>